<gene>
    <name evidence="1" type="ORF">SAMN04488050_104382</name>
</gene>
<evidence type="ECO:0000313" key="1">
    <source>
        <dbReference type="EMBL" id="SFS76315.1"/>
    </source>
</evidence>
<dbReference type="PROSITE" id="PS00018">
    <property type="entry name" value="EF_HAND_1"/>
    <property type="match status" value="1"/>
</dbReference>
<name>A0A1I6SH55_9RHOB</name>
<dbReference type="InterPro" id="IPR018247">
    <property type="entry name" value="EF_Hand_1_Ca_BS"/>
</dbReference>
<dbReference type="STRING" id="311180.SAMN04488050_104382"/>
<organism evidence="1 2">
    <name type="scientific">Alloyangia pacifica</name>
    <dbReference type="NCBI Taxonomy" id="311180"/>
    <lineage>
        <taxon>Bacteria</taxon>
        <taxon>Pseudomonadati</taxon>
        <taxon>Pseudomonadota</taxon>
        <taxon>Alphaproteobacteria</taxon>
        <taxon>Rhodobacterales</taxon>
        <taxon>Roseobacteraceae</taxon>
        <taxon>Alloyangia</taxon>
    </lineage>
</organism>
<sequence>MKSRNDMPLGKPKIYLSPRTRAITLAFAALIGVTTALPVAAHPHVFADVGLALDLDADRQVVSIEVTWRYDDFFSLLILEDMSLDPDGDGALTSEELTALERFDLDNWYEGFEGDLYVYSGGEKLALGAPEFVSVRLDAGRITSVHRRSVDPAPAGGLVIEPYDPTYYIAFEASLPITLPAPCSAEVRKPDLDAAAQKMQAELAQIPEDQFLEIEPGRDFADRIEVTCAGS</sequence>
<evidence type="ECO:0000313" key="2">
    <source>
        <dbReference type="Proteomes" id="UP000199392"/>
    </source>
</evidence>
<dbReference type="Proteomes" id="UP000199392">
    <property type="component" value="Unassembled WGS sequence"/>
</dbReference>
<accession>A0A1I6SH55</accession>
<reference evidence="2" key="1">
    <citation type="submission" date="2016-10" db="EMBL/GenBank/DDBJ databases">
        <authorList>
            <person name="Varghese N."/>
            <person name="Submissions S."/>
        </authorList>
    </citation>
    <scope>NUCLEOTIDE SEQUENCE [LARGE SCALE GENOMIC DNA]</scope>
    <source>
        <strain evidence="2">DSM 26894</strain>
    </source>
</reference>
<keyword evidence="2" id="KW-1185">Reference proteome</keyword>
<proteinExistence type="predicted"/>
<dbReference type="EMBL" id="FOZW01000004">
    <property type="protein sequence ID" value="SFS76315.1"/>
    <property type="molecule type" value="Genomic_DNA"/>
</dbReference>
<protein>
    <submittedName>
        <fullName evidence="1">ABC-type uncharacterized transport system, substrate-binding protein</fullName>
    </submittedName>
</protein>
<dbReference type="Pfam" id="PF06226">
    <property type="entry name" value="DUF1007"/>
    <property type="match status" value="1"/>
</dbReference>
<dbReference type="InterPro" id="IPR010412">
    <property type="entry name" value="DUF1007"/>
</dbReference>
<dbReference type="AlphaFoldDB" id="A0A1I6SH55"/>